<feature type="transmembrane region" description="Helical" evidence="2">
    <location>
        <begin position="30"/>
        <end position="50"/>
    </location>
</feature>
<evidence type="ECO:0000256" key="1">
    <source>
        <dbReference type="SAM" id="MobiDB-lite"/>
    </source>
</evidence>
<dbReference type="InterPro" id="IPR021047">
    <property type="entry name" value="Mannosyltransferase_CMT1"/>
</dbReference>
<dbReference type="SUPFAM" id="SSF53448">
    <property type="entry name" value="Nucleotide-diphospho-sugar transferases"/>
    <property type="match status" value="1"/>
</dbReference>
<dbReference type="InterPro" id="IPR029044">
    <property type="entry name" value="Nucleotide-diphossugar_trans"/>
</dbReference>
<dbReference type="EMBL" id="CDMZ01000775">
    <property type="protein sequence ID" value="CEM21255.1"/>
    <property type="molecule type" value="Genomic_DNA"/>
</dbReference>
<keyword evidence="2" id="KW-0812">Transmembrane</keyword>
<dbReference type="VEuPathDB" id="CryptoDB:Cvel_19587"/>
<gene>
    <name evidence="3" type="ORF">Cvel_19587</name>
</gene>
<dbReference type="Pfam" id="PF11735">
    <property type="entry name" value="CAP59_mtransfer"/>
    <property type="match status" value="1"/>
</dbReference>
<accession>A0A0G4G081</accession>
<name>A0A0G4G081_9ALVE</name>
<organism evidence="3">
    <name type="scientific">Chromera velia CCMP2878</name>
    <dbReference type="NCBI Taxonomy" id="1169474"/>
    <lineage>
        <taxon>Eukaryota</taxon>
        <taxon>Sar</taxon>
        <taxon>Alveolata</taxon>
        <taxon>Colpodellida</taxon>
        <taxon>Chromeraceae</taxon>
        <taxon>Chromera</taxon>
    </lineage>
</organism>
<dbReference type="PANTHER" id="PTHR34144:SF7">
    <property type="entry name" value="EXPORT PROTEIN (CAP59), PUTATIVE (AFU_ORTHOLOGUE AFUA_7G05020)-RELATED"/>
    <property type="match status" value="1"/>
</dbReference>
<evidence type="ECO:0000313" key="3">
    <source>
        <dbReference type="EMBL" id="CEM21255.1"/>
    </source>
</evidence>
<protein>
    <submittedName>
        <fullName evidence="3">Uncharacterized protein</fullName>
    </submittedName>
</protein>
<feature type="region of interest" description="Disordered" evidence="1">
    <location>
        <begin position="457"/>
        <end position="480"/>
    </location>
</feature>
<keyword evidence="2" id="KW-0472">Membrane</keyword>
<keyword evidence="2" id="KW-1133">Transmembrane helix</keyword>
<dbReference type="AlphaFoldDB" id="A0A0G4G081"/>
<proteinExistence type="predicted"/>
<dbReference type="PANTHER" id="PTHR34144">
    <property type="entry name" value="CHROMOSOME 8, WHOLE GENOME SHOTGUN SEQUENCE"/>
    <property type="match status" value="1"/>
</dbReference>
<evidence type="ECO:0000256" key="2">
    <source>
        <dbReference type="SAM" id="Phobius"/>
    </source>
</evidence>
<dbReference type="PhylomeDB" id="A0A0G4G081"/>
<reference evidence="3" key="1">
    <citation type="submission" date="2014-11" db="EMBL/GenBank/DDBJ databases">
        <authorList>
            <person name="Otto D Thomas"/>
            <person name="Naeem Raeece"/>
        </authorList>
    </citation>
    <scope>NUCLEOTIDE SEQUENCE</scope>
</reference>
<feature type="compositionally biased region" description="Basic and acidic residues" evidence="1">
    <location>
        <begin position="458"/>
        <end position="473"/>
    </location>
</feature>
<sequence length="480" mass="55404">MTSRVVNASLESLDIESSSVNRTKRSLHRLCLLGLCVWYVFSFTVFYWFFLEPVYRPGFTPGLCRFGSGLCAGLSVVFVLNVHNNEVELPYLLSQVLRTIGEEFLNLPPQNVAISIYENGSKDETPTLLRDFAEVLTERGIWNRIVTDPAEGTSTYLQKGWRKMSDRMAKFVDYRNRALAPLLSDDFPLKENERGEGKVKVIFLNDIRFEAEDLVHLISTADMSYDIVCPMDFYYQFYDRFATRETSGDWMEGWWPYSLRHSTAEAIRQFAPFQVLSCWNGVAVFDLSLLKEVGVRFRRERDQRCECPQCECTFFGLDAWKAGRRRVLVNPAVKVAYNFRFYRFAHKFIDLMTLLRSLKGTVYYPPPGAVPPAGLTEDRDLEEEEKRLQVEAEQIANECRGKAAIPGSNPEEFERCLQRTVPPLTLRLPKRVGCAFPDRGGGGRWMNVTAACDPTKWQTEHGEEQEDPQRWWKDWTLSPF</sequence>